<dbReference type="Proteomes" id="UP001519924">
    <property type="component" value="Unassembled WGS sequence"/>
</dbReference>
<sequence length="66" mass="7341">MTDLEFESKLAELDRLLNDPDVQLDPHRIWALLAELSAHELRLRPMAASAPRPALARAAAQGLAQR</sequence>
<evidence type="ECO:0000313" key="2">
    <source>
        <dbReference type="Proteomes" id="UP001519924"/>
    </source>
</evidence>
<accession>A0ABS7EYR5</accession>
<dbReference type="EMBL" id="JAHZUY010000004">
    <property type="protein sequence ID" value="MBW8268439.1"/>
    <property type="molecule type" value="Genomic_DNA"/>
</dbReference>
<evidence type="ECO:0000313" key="1">
    <source>
        <dbReference type="EMBL" id="MBW8268439.1"/>
    </source>
</evidence>
<proteinExistence type="predicted"/>
<gene>
    <name evidence="1" type="ORF">K1J50_02960</name>
</gene>
<protein>
    <recommendedName>
        <fullName evidence="3">Peptide chain release factor 1</fullName>
    </recommendedName>
</protein>
<reference evidence="1 2" key="1">
    <citation type="submission" date="2021-08" db="EMBL/GenBank/DDBJ databases">
        <title>Caldovatus sediminis gen. nov., sp. nov., a moderately thermophilic bacterium isolated from a hot spring.</title>
        <authorList>
            <person name="Hu C.-J."/>
            <person name="Li W.-J."/>
            <person name="Xian W.-D."/>
        </authorList>
    </citation>
    <scope>NUCLEOTIDE SEQUENCE [LARGE SCALE GENOMIC DNA]</scope>
    <source>
        <strain evidence="1 2">SYSU G05006</strain>
    </source>
</reference>
<organism evidence="1 2">
    <name type="scientific">Caldovatus aquaticus</name>
    <dbReference type="NCBI Taxonomy" id="2865671"/>
    <lineage>
        <taxon>Bacteria</taxon>
        <taxon>Pseudomonadati</taxon>
        <taxon>Pseudomonadota</taxon>
        <taxon>Alphaproteobacteria</taxon>
        <taxon>Acetobacterales</taxon>
        <taxon>Roseomonadaceae</taxon>
        <taxon>Caldovatus</taxon>
    </lineage>
</organism>
<name>A0ABS7EYR5_9PROT</name>
<dbReference type="RefSeq" id="WP_220115949.1">
    <property type="nucleotide sequence ID" value="NZ_JAHZUY010000004.1"/>
</dbReference>
<evidence type="ECO:0008006" key="3">
    <source>
        <dbReference type="Google" id="ProtNLM"/>
    </source>
</evidence>
<keyword evidence="2" id="KW-1185">Reference proteome</keyword>
<comment type="caution">
    <text evidence="1">The sequence shown here is derived from an EMBL/GenBank/DDBJ whole genome shotgun (WGS) entry which is preliminary data.</text>
</comment>